<sequence length="967" mass="108863">MASTQDSTIFEAASRCWNHFSELLDLHNNDTVKLQLFEELRGRFSIWGSYIGVFAPPLSSLDARLDPHPDLKDMVLELLDMVTRNILWEKGSTQTTEKVLLNNGSPPSPSIDEEGVHAIEAALDRLLVLAVRIRRSSRRVNHNSSNNTGGTALLLCTSLVQHRYPHASRSLCQQLATSICARGSFLQYLRKHNMKLAQARTVYGDQDRESAIVNAAQGGTNLPGTLGNTISQAAANLRQSCTVPSTLSPSMALRLRAAHKKPSESIISKGSIVQDSPVDIFQYLPMPRAQGTQKYKQCSLCDEPLDLSTMTERLWRAHADRDLEPYICISEECRDPLRFFAYRRDWMDHMQSRHTIWWSEHIHTERWFCDLSHNDVVEFESASLLLTHLESEHAGRLTKSQINGRVRRNRRIATRSPFVCPLCDSVPVDIKERLSEKPYTLLWEHISQHLYSLAFLSLSYVELHHQVERGEGSTDLYGSNTSSERSDQSVVTADEALRGPGIVGDDTPCTEDDIDGTVADSGATLLREPTHLLEAEDWSFLPLKNLPTNIELLAEGLLGVAHQTLVTCGRFHNTNHTHETKDGKCDQCEQGKHCPETTLAESTLRGQPPWTDLLAIIGQQLLTQVKTLGPVDKDTIVTRANLATLLWFNGKYREAHSLQRDELELCMMEFGQENPSTLTSINNLASTLWSIGEWSEAVTQFKLAVQLRTALLGPEHPSTLTSMSNLAATYQSLGRWPIANEIYLKLSDLDVRVLGPHHPSILIRMSNWAVLLWETRRFREAEELETRVLEARRTTLGREHPDTLVSVNNLALTFQSLGRWRDAETLGTEATISAQNLLGSEHPFTLTSMGNLAATFRNQSRLDEAASLEVQIMEVQKKVLGNEHPDTIATRWNLAHTLRKQQQTKEALELLESCLESQARLLGEEHPHTMAMSRTLNKWKVKRGSESGKEFKHHRPIAVARKVAKKR</sequence>
<dbReference type="AlphaFoldDB" id="A0A7U2QYP5"/>
<feature type="compositionally biased region" description="Polar residues" evidence="1">
    <location>
        <begin position="476"/>
        <end position="490"/>
    </location>
</feature>
<evidence type="ECO:0000313" key="3">
    <source>
        <dbReference type="Proteomes" id="UP000596276"/>
    </source>
</evidence>
<evidence type="ECO:0000256" key="1">
    <source>
        <dbReference type="SAM" id="MobiDB-lite"/>
    </source>
</evidence>
<dbReference type="VEuPathDB" id="FungiDB:F9C07_2283120"/>
<dbReference type="InterPro" id="IPR053137">
    <property type="entry name" value="NLR-like"/>
</dbReference>
<dbReference type="InterPro" id="IPR011990">
    <property type="entry name" value="TPR-like_helical_dom_sf"/>
</dbReference>
<protein>
    <recommendedName>
        <fullName evidence="4">Kinesin light chain</fullName>
    </recommendedName>
</protein>
<dbReference type="Pfam" id="PF13424">
    <property type="entry name" value="TPR_12"/>
    <property type="match status" value="2"/>
</dbReference>
<keyword evidence="3" id="KW-1185">Reference proteome</keyword>
<dbReference type="PANTHER" id="PTHR46082">
    <property type="entry name" value="ATP/GTP-BINDING PROTEIN-RELATED"/>
    <property type="match status" value="1"/>
</dbReference>
<dbReference type="EMBL" id="CP044618">
    <property type="protein sequence ID" value="QRD89711.1"/>
    <property type="molecule type" value="Genomic_DNA"/>
</dbReference>
<dbReference type="VEuPathDB" id="FungiDB:AFLA_002075"/>
<accession>A0A7U2QYP5</accession>
<evidence type="ECO:0008006" key="4">
    <source>
        <dbReference type="Google" id="ProtNLM"/>
    </source>
</evidence>
<feature type="non-terminal residue" evidence="2">
    <location>
        <position position="967"/>
    </location>
</feature>
<dbReference type="SUPFAM" id="SSF48452">
    <property type="entry name" value="TPR-like"/>
    <property type="match status" value="1"/>
</dbReference>
<feature type="region of interest" description="Disordered" evidence="1">
    <location>
        <begin position="471"/>
        <end position="490"/>
    </location>
</feature>
<name>A0A7U2QYP5_ASPFN</name>
<dbReference type="PRINTS" id="PR00381">
    <property type="entry name" value="KINESINLIGHT"/>
</dbReference>
<organism evidence="2 3">
    <name type="scientific">Aspergillus flavus (strain ATCC 200026 / FGSC A1120 / IAM 13836 / NRRL 3357 / JCM 12722 / SRRC 167)</name>
    <dbReference type="NCBI Taxonomy" id="332952"/>
    <lineage>
        <taxon>Eukaryota</taxon>
        <taxon>Fungi</taxon>
        <taxon>Dikarya</taxon>
        <taxon>Ascomycota</taxon>
        <taxon>Pezizomycotina</taxon>
        <taxon>Eurotiomycetes</taxon>
        <taxon>Eurotiomycetidae</taxon>
        <taxon>Eurotiales</taxon>
        <taxon>Aspergillaceae</taxon>
        <taxon>Aspergillus</taxon>
        <taxon>Aspergillus subgen. Circumdati</taxon>
    </lineage>
</organism>
<proteinExistence type="predicted"/>
<evidence type="ECO:0000313" key="2">
    <source>
        <dbReference type="EMBL" id="QRD89711.1"/>
    </source>
</evidence>
<gene>
    <name evidence="2" type="ORF">F9C07_2283120</name>
</gene>
<dbReference type="Gene3D" id="1.25.40.10">
    <property type="entry name" value="Tetratricopeptide repeat domain"/>
    <property type="match status" value="2"/>
</dbReference>
<reference evidence="3" key="1">
    <citation type="journal article" date="2021" name="G3 (Bethesda)">
        <title>Chromosome assembled and annotated genome sequence of Aspergillus flavus NRRL 3357.</title>
        <authorList>
            <person name="Skerker J.M."/>
            <person name="Pianalto K.M."/>
            <person name="Mondo S.J."/>
            <person name="Yang K."/>
            <person name="Arkin A.P."/>
            <person name="Keller N.P."/>
            <person name="Grigoriev I.V."/>
            <person name="Louise Glass N.L."/>
        </authorList>
    </citation>
    <scope>NUCLEOTIDE SEQUENCE [LARGE SCALE GENOMIC DNA]</scope>
    <source>
        <strain evidence="3">ATCC 200026 / FGSC A1120 / IAM 13836 / NRRL 3357 / JCM 12722 / SRRC 167</strain>
    </source>
</reference>
<dbReference type="Pfam" id="PF13374">
    <property type="entry name" value="TPR_10"/>
    <property type="match status" value="3"/>
</dbReference>
<dbReference type="Proteomes" id="UP000596276">
    <property type="component" value="Chromosome 4"/>
</dbReference>
<dbReference type="PANTHER" id="PTHR46082:SF11">
    <property type="entry name" value="AAA+ ATPASE DOMAIN-CONTAINING PROTEIN-RELATED"/>
    <property type="match status" value="1"/>
</dbReference>